<evidence type="ECO:0000313" key="1">
    <source>
        <dbReference type="EMBL" id="OGG95389.1"/>
    </source>
</evidence>
<dbReference type="STRING" id="1817772.A2527_07670"/>
<dbReference type="AlphaFoldDB" id="A0A1F6GBD2"/>
<organism evidence="1 2">
    <name type="scientific">Candidatus Lambdaproteobacteria bacterium RIFOXYD2_FULL_50_16</name>
    <dbReference type="NCBI Taxonomy" id="1817772"/>
    <lineage>
        <taxon>Bacteria</taxon>
        <taxon>Pseudomonadati</taxon>
        <taxon>Pseudomonadota</taxon>
        <taxon>Candidatus Lambdaproteobacteria</taxon>
    </lineage>
</organism>
<reference evidence="1 2" key="1">
    <citation type="journal article" date="2016" name="Nat. Commun.">
        <title>Thousands of microbial genomes shed light on interconnected biogeochemical processes in an aquifer system.</title>
        <authorList>
            <person name="Anantharaman K."/>
            <person name="Brown C.T."/>
            <person name="Hug L.A."/>
            <person name="Sharon I."/>
            <person name="Castelle C.J."/>
            <person name="Probst A.J."/>
            <person name="Thomas B.C."/>
            <person name="Singh A."/>
            <person name="Wilkins M.J."/>
            <person name="Karaoz U."/>
            <person name="Brodie E.L."/>
            <person name="Williams K.H."/>
            <person name="Hubbard S.S."/>
            <person name="Banfield J.F."/>
        </authorList>
    </citation>
    <scope>NUCLEOTIDE SEQUENCE [LARGE SCALE GENOMIC DNA]</scope>
</reference>
<comment type="caution">
    <text evidence="1">The sequence shown here is derived from an EMBL/GenBank/DDBJ whole genome shotgun (WGS) entry which is preliminary data.</text>
</comment>
<protein>
    <submittedName>
        <fullName evidence="1">Uncharacterized protein</fullName>
    </submittedName>
</protein>
<gene>
    <name evidence="1" type="ORF">A2527_07670</name>
</gene>
<evidence type="ECO:0000313" key="2">
    <source>
        <dbReference type="Proteomes" id="UP000178449"/>
    </source>
</evidence>
<accession>A0A1F6GBD2</accession>
<sequence length="203" mass="23460">MKESYDSNVFINCPFDTEYAPLLEAAIFTVYCSGFLPRTTKNINDCGPTRIEKITYLIENCQFGIHDLSRTELDEVNGLPRFNMPLELGLFLGAKRFGAPKHKSKETLILTEKPHAHQKYLSDIAGQDPESHYNEVKKLVTLIRDWLRPKVEHMPSGSILFKYYSTFRRELPSICHSSQLDLNELSYADFCEVVYQWIKNNNS</sequence>
<proteinExistence type="predicted"/>
<name>A0A1F6GBD2_9PROT</name>
<dbReference type="EMBL" id="MFNE01000024">
    <property type="protein sequence ID" value="OGG95389.1"/>
    <property type="molecule type" value="Genomic_DNA"/>
</dbReference>
<dbReference type="Proteomes" id="UP000178449">
    <property type="component" value="Unassembled WGS sequence"/>
</dbReference>